<evidence type="ECO:0000313" key="2">
    <source>
        <dbReference type="Proteomes" id="UP000634136"/>
    </source>
</evidence>
<protein>
    <submittedName>
        <fullName evidence="1">Uncharacterized protein</fullName>
    </submittedName>
</protein>
<dbReference type="Proteomes" id="UP000634136">
    <property type="component" value="Unassembled WGS sequence"/>
</dbReference>
<comment type="caution">
    <text evidence="1">The sequence shown here is derived from an EMBL/GenBank/DDBJ whole genome shotgun (WGS) entry which is preliminary data.</text>
</comment>
<gene>
    <name evidence="1" type="ORF">G2W53_012995</name>
</gene>
<proteinExistence type="predicted"/>
<dbReference type="EMBL" id="JAAIUW010000005">
    <property type="protein sequence ID" value="KAF7830662.1"/>
    <property type="molecule type" value="Genomic_DNA"/>
</dbReference>
<reference evidence="1" key="1">
    <citation type="submission" date="2020-09" db="EMBL/GenBank/DDBJ databases">
        <title>Genome-Enabled Discovery of Anthraquinone Biosynthesis in Senna tora.</title>
        <authorList>
            <person name="Kang S.-H."/>
            <person name="Pandey R.P."/>
            <person name="Lee C.-M."/>
            <person name="Sim J.-S."/>
            <person name="Jeong J.-T."/>
            <person name="Choi B.-S."/>
            <person name="Jung M."/>
            <person name="Ginzburg D."/>
            <person name="Zhao K."/>
            <person name="Won S.Y."/>
            <person name="Oh T.-J."/>
            <person name="Yu Y."/>
            <person name="Kim N.-H."/>
            <person name="Lee O.R."/>
            <person name="Lee T.-H."/>
            <person name="Bashyal P."/>
            <person name="Kim T.-S."/>
            <person name="Lee W.-H."/>
            <person name="Kawkins C."/>
            <person name="Kim C.-K."/>
            <person name="Kim J.S."/>
            <person name="Ahn B.O."/>
            <person name="Rhee S.Y."/>
            <person name="Sohng J.K."/>
        </authorList>
    </citation>
    <scope>NUCLEOTIDE SEQUENCE</scope>
    <source>
        <tissue evidence="1">Leaf</tissue>
    </source>
</reference>
<keyword evidence="2" id="KW-1185">Reference proteome</keyword>
<evidence type="ECO:0000313" key="1">
    <source>
        <dbReference type="EMBL" id="KAF7830662.1"/>
    </source>
</evidence>
<name>A0A834WQ91_9FABA</name>
<dbReference type="AlphaFoldDB" id="A0A834WQ91"/>
<sequence length="43" mass="5117">MALILRDPLKTCGIRTFDTWMYSVRHPQAENEHKFSVGPFFFE</sequence>
<accession>A0A834WQ91</accession>
<organism evidence="1 2">
    <name type="scientific">Senna tora</name>
    <dbReference type="NCBI Taxonomy" id="362788"/>
    <lineage>
        <taxon>Eukaryota</taxon>
        <taxon>Viridiplantae</taxon>
        <taxon>Streptophyta</taxon>
        <taxon>Embryophyta</taxon>
        <taxon>Tracheophyta</taxon>
        <taxon>Spermatophyta</taxon>
        <taxon>Magnoliopsida</taxon>
        <taxon>eudicotyledons</taxon>
        <taxon>Gunneridae</taxon>
        <taxon>Pentapetalae</taxon>
        <taxon>rosids</taxon>
        <taxon>fabids</taxon>
        <taxon>Fabales</taxon>
        <taxon>Fabaceae</taxon>
        <taxon>Caesalpinioideae</taxon>
        <taxon>Cassia clade</taxon>
        <taxon>Senna</taxon>
    </lineage>
</organism>